<evidence type="ECO:0000256" key="1">
    <source>
        <dbReference type="SAM" id="MobiDB-lite"/>
    </source>
</evidence>
<evidence type="ECO:0000259" key="3">
    <source>
        <dbReference type="PROSITE" id="PS51724"/>
    </source>
</evidence>
<name>A0A2S2CKV9_9PROT</name>
<dbReference type="GO" id="GO:0042834">
    <property type="term" value="F:peptidoglycan binding"/>
    <property type="evidence" value="ECO:0007669"/>
    <property type="project" value="InterPro"/>
</dbReference>
<accession>A0A2S2CKV9</accession>
<dbReference type="RefSeq" id="WP_109324064.1">
    <property type="nucleotide sequence ID" value="NZ_CP029352.1"/>
</dbReference>
<feature type="transmembrane region" description="Helical" evidence="2">
    <location>
        <begin position="27"/>
        <end position="48"/>
    </location>
</feature>
<dbReference type="OrthoDB" id="7338235at2"/>
<feature type="compositionally biased region" description="Low complexity" evidence="1">
    <location>
        <begin position="152"/>
        <end position="197"/>
    </location>
</feature>
<evidence type="ECO:0000256" key="2">
    <source>
        <dbReference type="SAM" id="Phobius"/>
    </source>
</evidence>
<keyword evidence="2" id="KW-0472">Membrane</keyword>
<evidence type="ECO:0000313" key="5">
    <source>
        <dbReference type="Proteomes" id="UP000245629"/>
    </source>
</evidence>
<dbReference type="InterPro" id="IPR036680">
    <property type="entry name" value="SPOR-like_sf"/>
</dbReference>
<keyword evidence="2" id="KW-1133">Transmembrane helix</keyword>
<dbReference type="PRINTS" id="PR01217">
    <property type="entry name" value="PRICHEXTENSN"/>
</dbReference>
<dbReference type="SUPFAM" id="SSF110997">
    <property type="entry name" value="Sporulation related repeat"/>
    <property type="match status" value="1"/>
</dbReference>
<feature type="compositionally biased region" description="Pro residues" evidence="1">
    <location>
        <begin position="106"/>
        <end position="130"/>
    </location>
</feature>
<dbReference type="InterPro" id="IPR007730">
    <property type="entry name" value="SPOR-like_dom"/>
</dbReference>
<dbReference type="EMBL" id="CP029352">
    <property type="protein sequence ID" value="AWK85121.1"/>
    <property type="molecule type" value="Genomic_DNA"/>
</dbReference>
<organism evidence="4 5">
    <name type="scientific">Azospirillum thermophilum</name>
    <dbReference type="NCBI Taxonomy" id="2202148"/>
    <lineage>
        <taxon>Bacteria</taxon>
        <taxon>Pseudomonadati</taxon>
        <taxon>Pseudomonadota</taxon>
        <taxon>Alphaproteobacteria</taxon>
        <taxon>Rhodospirillales</taxon>
        <taxon>Azospirillaceae</taxon>
        <taxon>Azospirillum</taxon>
    </lineage>
</organism>
<evidence type="ECO:0000313" key="4">
    <source>
        <dbReference type="EMBL" id="AWK85121.1"/>
    </source>
</evidence>
<dbReference type="Pfam" id="PF05036">
    <property type="entry name" value="SPOR"/>
    <property type="match status" value="1"/>
</dbReference>
<proteinExistence type="predicted"/>
<dbReference type="KEGG" id="azz:DEW08_02045"/>
<feature type="region of interest" description="Disordered" evidence="1">
    <location>
        <begin position="53"/>
        <end position="85"/>
    </location>
</feature>
<gene>
    <name evidence="4" type="ORF">DEW08_02045</name>
</gene>
<reference evidence="5" key="1">
    <citation type="submission" date="2018-05" db="EMBL/GenBank/DDBJ databases">
        <title>Azospirillum thermophila sp. nov., a novel isolated from hot spring.</title>
        <authorList>
            <person name="Zhao Z."/>
        </authorList>
    </citation>
    <scope>NUCLEOTIDE SEQUENCE [LARGE SCALE GENOMIC DNA]</scope>
    <source>
        <strain evidence="5">CFH 70021</strain>
    </source>
</reference>
<protein>
    <submittedName>
        <fullName evidence="4">SPOR domain-containing protein</fullName>
    </submittedName>
</protein>
<dbReference type="Gene3D" id="3.30.70.1070">
    <property type="entry name" value="Sporulation related repeat"/>
    <property type="match status" value="1"/>
</dbReference>
<dbReference type="Proteomes" id="UP000245629">
    <property type="component" value="Chromosome 1"/>
</dbReference>
<feature type="compositionally biased region" description="Low complexity" evidence="1">
    <location>
        <begin position="205"/>
        <end position="232"/>
    </location>
</feature>
<feature type="domain" description="SPOR" evidence="3">
    <location>
        <begin position="248"/>
        <end position="332"/>
    </location>
</feature>
<dbReference type="PROSITE" id="PS51724">
    <property type="entry name" value="SPOR"/>
    <property type="match status" value="1"/>
</dbReference>
<sequence length="332" mass="33623">MKYEGDVNYATDPYGYRPAQAPNRRGLWTLGFAVVGIVAFAGTILVAYRGGDRLSADGTPPLLTADPSPAKSRPEQPGGLEVPHQDKLVYQRLNERTTQPNIERLLPPPETPLPRPVVTPSMPSPPPLPSAPSIGQLPPGSTATVPREQVEAPPAGDAAASAAAAASPAPAAAAPAAPGVKPAPAAKPAAPVQSAALPSPPPGGKPAAASQPAAPPAAKAPAPAPQAAAPQPTKSEQAKSEQTKPAAAGGSGGWRVQLASVKSETEAAAEWKRLAGKYGGALGGLSFQVARVDLGEKGIFYRVQGGGLDETRAKSVCAQLRSQNVGCVVVRP</sequence>
<keyword evidence="2" id="KW-0812">Transmembrane</keyword>
<keyword evidence="5" id="KW-1185">Reference proteome</keyword>
<dbReference type="AlphaFoldDB" id="A0A2S2CKV9"/>
<feature type="region of interest" description="Disordered" evidence="1">
    <location>
        <begin position="97"/>
        <end position="254"/>
    </location>
</feature>